<protein>
    <submittedName>
        <fullName evidence="1">Uncharacterized protein</fullName>
    </submittedName>
</protein>
<accession>C0NWE8</accession>
<dbReference type="InParanoid" id="C0NWE8"/>
<dbReference type="HOGENOM" id="CLU_2512134_0_0_1"/>
<evidence type="ECO:0000313" key="1">
    <source>
        <dbReference type="EMBL" id="EEH04253.1"/>
    </source>
</evidence>
<proteinExistence type="predicted"/>
<gene>
    <name evidence="1" type="ORF">HCBG_07478</name>
</gene>
<dbReference type="AlphaFoldDB" id="C0NWE8"/>
<sequence length="85" mass="10023">MSEKVPEEGARKRYISNVKYEYNVLITEKNEGITSQHNWHCLTRLKKRNRTRENNSVKKARPHQEIRVDTRSIASLNTKRAVVNC</sequence>
<keyword evidence="2" id="KW-1185">Reference proteome</keyword>
<dbReference type="GeneID" id="69040494"/>
<reference evidence="1" key="1">
    <citation type="submission" date="2009-02" db="EMBL/GenBank/DDBJ databases">
        <title>The Genome Sequence of Ajellomyces capsulatus strain G186AR.</title>
        <authorList>
            <consortium name="The Broad Institute Genome Sequencing Platform"/>
            <person name="Champion M."/>
            <person name="Cuomo C."/>
            <person name="Ma L.-J."/>
            <person name="Henn M.R."/>
            <person name="Sil A."/>
            <person name="Goldman B."/>
            <person name="Young S.K."/>
            <person name="Kodira C.D."/>
            <person name="Zeng Q."/>
            <person name="Koehrsen M."/>
            <person name="Alvarado L."/>
            <person name="Berlin A."/>
            <person name="Borenstein D."/>
            <person name="Chen Z."/>
            <person name="Engels R."/>
            <person name="Freedman E."/>
            <person name="Gellesch M."/>
            <person name="Goldberg J."/>
            <person name="Griggs A."/>
            <person name="Gujja S."/>
            <person name="Heiman D."/>
            <person name="Hepburn T."/>
            <person name="Howarth C."/>
            <person name="Jen D."/>
            <person name="Larson L."/>
            <person name="Lewis B."/>
            <person name="Mehta T."/>
            <person name="Park D."/>
            <person name="Pearson M."/>
            <person name="Roberts A."/>
            <person name="Saif S."/>
            <person name="Shea T."/>
            <person name="Shenoy N."/>
            <person name="Sisk P."/>
            <person name="Stolte C."/>
            <person name="Sykes S."/>
            <person name="Walk T."/>
            <person name="White J."/>
            <person name="Yandava C."/>
            <person name="Klein B."/>
            <person name="McEwen J.G."/>
            <person name="Puccia R."/>
            <person name="Goldman G.H."/>
            <person name="Felipe M.S."/>
            <person name="Nino-Vega G."/>
            <person name="San-Blas G."/>
            <person name="Taylor J."/>
            <person name="Mendoza L."/>
            <person name="Galagan J."/>
            <person name="Nusbaum C."/>
            <person name="Birren B."/>
        </authorList>
    </citation>
    <scope>NUCLEOTIDE SEQUENCE</scope>
    <source>
        <strain evidence="1">G186AR</strain>
    </source>
</reference>
<name>C0NWE8_AJECG</name>
<evidence type="ECO:0000313" key="2">
    <source>
        <dbReference type="Proteomes" id="UP000001631"/>
    </source>
</evidence>
<dbReference type="RefSeq" id="XP_045284734.1">
    <property type="nucleotide sequence ID" value="XM_045434527.1"/>
</dbReference>
<dbReference type="EMBL" id="GG663374">
    <property type="protein sequence ID" value="EEH04253.1"/>
    <property type="molecule type" value="Genomic_DNA"/>
</dbReference>
<dbReference type="Proteomes" id="UP000001631">
    <property type="component" value="Unassembled WGS sequence"/>
</dbReference>
<organism evidence="1 2">
    <name type="scientific">Ajellomyces capsulatus (strain G186AR / H82 / ATCC MYA-2454 / RMSCC 2432)</name>
    <name type="common">Darling's disease fungus</name>
    <name type="synonym">Histoplasma capsulatum</name>
    <dbReference type="NCBI Taxonomy" id="447093"/>
    <lineage>
        <taxon>Eukaryota</taxon>
        <taxon>Fungi</taxon>
        <taxon>Dikarya</taxon>
        <taxon>Ascomycota</taxon>
        <taxon>Pezizomycotina</taxon>
        <taxon>Eurotiomycetes</taxon>
        <taxon>Eurotiomycetidae</taxon>
        <taxon>Onygenales</taxon>
        <taxon>Ajellomycetaceae</taxon>
        <taxon>Histoplasma</taxon>
    </lineage>
</organism>